<evidence type="ECO:0000259" key="1">
    <source>
        <dbReference type="PROSITE" id="PS50123"/>
    </source>
</evidence>
<dbReference type="SUPFAM" id="SSF47757">
    <property type="entry name" value="Chemotaxis receptor methyltransferase CheR, N-terminal domain"/>
    <property type="match status" value="1"/>
</dbReference>
<keyword evidence="3" id="KW-1185">Reference proteome</keyword>
<evidence type="ECO:0000313" key="2">
    <source>
        <dbReference type="EMBL" id="RUT07678.1"/>
    </source>
</evidence>
<dbReference type="PANTHER" id="PTHR24422">
    <property type="entry name" value="CHEMOTAXIS PROTEIN METHYLTRANSFERASE"/>
    <property type="match status" value="1"/>
</dbReference>
<dbReference type="InterPro" id="IPR029063">
    <property type="entry name" value="SAM-dependent_MTases_sf"/>
</dbReference>
<dbReference type="GO" id="GO:0008757">
    <property type="term" value="F:S-adenosylmethionine-dependent methyltransferase activity"/>
    <property type="evidence" value="ECO:0007669"/>
    <property type="project" value="InterPro"/>
</dbReference>
<dbReference type="Pfam" id="PF01739">
    <property type="entry name" value="CheR"/>
    <property type="match status" value="1"/>
</dbReference>
<protein>
    <submittedName>
        <fullName evidence="2">Chemotaxis protein R</fullName>
    </submittedName>
</protein>
<comment type="caution">
    <text evidence="2">The sequence shown here is derived from an EMBL/GenBank/DDBJ whole genome shotgun (WGS) entry which is preliminary data.</text>
</comment>
<dbReference type="OrthoDB" id="9799157at2"/>
<dbReference type="InterPro" id="IPR022641">
    <property type="entry name" value="CheR_N"/>
</dbReference>
<reference evidence="2" key="2">
    <citation type="journal article" date="2019" name="Genome Biol. Evol.">
        <title>Day and night: Metabolic profiles and evolutionary relationships of six axenic non-marine cyanobacteria.</title>
        <authorList>
            <person name="Will S.E."/>
            <person name="Henke P."/>
            <person name="Boedeker C."/>
            <person name="Huang S."/>
            <person name="Brinkmann H."/>
            <person name="Rohde M."/>
            <person name="Jarek M."/>
            <person name="Friedl T."/>
            <person name="Seufert S."/>
            <person name="Schumacher M."/>
            <person name="Overmann J."/>
            <person name="Neumann-Schaal M."/>
            <person name="Petersen J."/>
        </authorList>
    </citation>
    <scope>NUCLEOTIDE SEQUENCE [LARGE SCALE GENOMIC DNA]</scope>
    <source>
        <strain evidence="2">PCC 7102</strain>
    </source>
</reference>
<name>A0A3S1B9S0_9CYAN</name>
<dbReference type="PRINTS" id="PR00996">
    <property type="entry name" value="CHERMTFRASE"/>
</dbReference>
<dbReference type="RefSeq" id="WP_127080553.1">
    <property type="nucleotide sequence ID" value="NZ_RSCL01000004.1"/>
</dbReference>
<dbReference type="AlphaFoldDB" id="A0A3S1B9S0"/>
<dbReference type="InterPro" id="IPR050903">
    <property type="entry name" value="Bact_Chemotaxis_MeTrfase"/>
</dbReference>
<dbReference type="Proteomes" id="UP000271624">
    <property type="component" value="Unassembled WGS sequence"/>
</dbReference>
<dbReference type="PANTHER" id="PTHR24422:SF8">
    <property type="entry name" value="CHEMOTAXIS PROTEIN"/>
    <property type="match status" value="1"/>
</dbReference>
<dbReference type="PROSITE" id="PS50123">
    <property type="entry name" value="CHER"/>
    <property type="match status" value="1"/>
</dbReference>
<evidence type="ECO:0000313" key="3">
    <source>
        <dbReference type="Proteomes" id="UP000271624"/>
    </source>
</evidence>
<dbReference type="EMBL" id="RSCL01000004">
    <property type="protein sequence ID" value="RUT07678.1"/>
    <property type="molecule type" value="Genomic_DNA"/>
</dbReference>
<gene>
    <name evidence="2" type="primary">cheR</name>
    <name evidence="2" type="ORF">DSM106972_019380</name>
</gene>
<reference evidence="2" key="1">
    <citation type="submission" date="2018-12" db="EMBL/GenBank/DDBJ databases">
        <authorList>
            <person name="Will S."/>
            <person name="Neumann-Schaal M."/>
            <person name="Henke P."/>
        </authorList>
    </citation>
    <scope>NUCLEOTIDE SEQUENCE</scope>
    <source>
        <strain evidence="2">PCC 7102</strain>
    </source>
</reference>
<proteinExistence type="predicted"/>
<sequence length="270" mass="31822">MLEDIEVDLLLEGIYRYYGFDFRDYSRVSITRRISYIVGIEGLKTISALQDKILHDRECMERFLLNVSVNVTSMFRDPSFFLALRSLVIPILRTYPFIRIWHAGCSTGEEVYSMAILLQEEGLYHRCRLYATDINERVLRQAKTGIFPLKFMQEYTQNYLQSGGKKSFSEYYLISGKNAIFDTSLRDNMIFSLHNLASDNSFNEFNLIICRNVLIYFNKTLQTRVHQLFYDSLNNFGILVLGKQESIRFSPYEGSYKYIDKVEKIYRRCI</sequence>
<organism evidence="2 3">
    <name type="scientific">Dulcicalothrix desertica PCC 7102</name>
    <dbReference type="NCBI Taxonomy" id="232991"/>
    <lineage>
        <taxon>Bacteria</taxon>
        <taxon>Bacillati</taxon>
        <taxon>Cyanobacteriota</taxon>
        <taxon>Cyanophyceae</taxon>
        <taxon>Nostocales</taxon>
        <taxon>Calotrichaceae</taxon>
        <taxon>Dulcicalothrix</taxon>
    </lineage>
</organism>
<feature type="domain" description="CheR-type methyltransferase" evidence="1">
    <location>
        <begin position="1"/>
        <end position="247"/>
    </location>
</feature>
<accession>A0A3S1B9S0</accession>
<dbReference type="InterPro" id="IPR022642">
    <property type="entry name" value="CheR_C"/>
</dbReference>
<dbReference type="Gene3D" id="3.40.50.150">
    <property type="entry name" value="Vaccinia Virus protein VP39"/>
    <property type="match status" value="1"/>
</dbReference>
<dbReference type="SMART" id="SM00138">
    <property type="entry name" value="MeTrc"/>
    <property type="match status" value="1"/>
</dbReference>
<dbReference type="InterPro" id="IPR000780">
    <property type="entry name" value="CheR_MeTrfase"/>
</dbReference>
<dbReference type="SUPFAM" id="SSF53335">
    <property type="entry name" value="S-adenosyl-L-methionine-dependent methyltransferases"/>
    <property type="match status" value="1"/>
</dbReference>
<dbReference type="Pfam" id="PF03705">
    <property type="entry name" value="CheR_N"/>
    <property type="match status" value="1"/>
</dbReference>